<dbReference type="Proteomes" id="UP000183898">
    <property type="component" value="Unassembled WGS sequence"/>
</dbReference>
<name>A0A1H8KWI9_9PROT</name>
<dbReference type="AlphaFoldDB" id="A0A1H8KWI9"/>
<gene>
    <name evidence="1" type="ORF">SAMN05216404_10987</name>
</gene>
<evidence type="ECO:0000313" key="2">
    <source>
        <dbReference type="Proteomes" id="UP000183898"/>
    </source>
</evidence>
<evidence type="ECO:0000313" key="1">
    <source>
        <dbReference type="EMBL" id="SEN97235.1"/>
    </source>
</evidence>
<reference evidence="1 2" key="1">
    <citation type="submission" date="2016-10" db="EMBL/GenBank/DDBJ databases">
        <authorList>
            <person name="de Groot N.N."/>
        </authorList>
    </citation>
    <scope>NUCLEOTIDE SEQUENCE [LARGE SCALE GENOMIC DNA]</scope>
    <source>
        <strain evidence="1 2">Nl18</strain>
    </source>
</reference>
<sequence>MFSISREILNMKKRRYIDLYGYTQDEFDHWLEKGINKKLRSAGKSRSELDMHTVFAAYHDETRKLPRRRLREMRTAT</sequence>
<organism evidence="1 2">
    <name type="scientific">Nitrosospira multiformis</name>
    <dbReference type="NCBI Taxonomy" id="1231"/>
    <lineage>
        <taxon>Bacteria</taxon>
        <taxon>Pseudomonadati</taxon>
        <taxon>Pseudomonadota</taxon>
        <taxon>Betaproteobacteria</taxon>
        <taxon>Nitrosomonadales</taxon>
        <taxon>Nitrosomonadaceae</taxon>
        <taxon>Nitrosospira</taxon>
    </lineage>
</organism>
<dbReference type="EMBL" id="FOCT01000009">
    <property type="protein sequence ID" value="SEN97235.1"/>
    <property type="molecule type" value="Genomic_DNA"/>
</dbReference>
<accession>A0A1H8KWI9</accession>
<protein>
    <submittedName>
        <fullName evidence="1">Uncharacterized protein</fullName>
    </submittedName>
</protein>
<proteinExistence type="predicted"/>